<evidence type="ECO:0000313" key="3">
    <source>
        <dbReference type="Proteomes" id="UP000316621"/>
    </source>
</evidence>
<protein>
    <submittedName>
        <fullName evidence="2">Uncharacterized protein</fullName>
    </submittedName>
</protein>
<dbReference type="Gene3D" id="3.30.559.10">
    <property type="entry name" value="Chloramphenicol acetyltransferase-like domain"/>
    <property type="match status" value="2"/>
</dbReference>
<dbReference type="OrthoDB" id="1862401at2759"/>
<reference evidence="2 3" key="1">
    <citation type="journal article" date="2018" name="Science">
        <title>The opium poppy genome and morphinan production.</title>
        <authorList>
            <person name="Guo L."/>
            <person name="Winzer T."/>
            <person name="Yang X."/>
            <person name="Li Y."/>
            <person name="Ning Z."/>
            <person name="He Z."/>
            <person name="Teodor R."/>
            <person name="Lu Y."/>
            <person name="Bowser T.A."/>
            <person name="Graham I.A."/>
            <person name="Ye K."/>
        </authorList>
    </citation>
    <scope>NUCLEOTIDE SEQUENCE [LARGE SCALE GENOMIC DNA]</scope>
    <source>
        <strain evidence="3">cv. HN1</strain>
        <tissue evidence="2">Leaves</tissue>
    </source>
</reference>
<evidence type="ECO:0000313" key="2">
    <source>
        <dbReference type="EMBL" id="RZC55374.1"/>
    </source>
</evidence>
<dbReference type="Pfam" id="PF02458">
    <property type="entry name" value="Transferase"/>
    <property type="match status" value="1"/>
</dbReference>
<organism evidence="2 3">
    <name type="scientific">Papaver somniferum</name>
    <name type="common">Opium poppy</name>
    <dbReference type="NCBI Taxonomy" id="3469"/>
    <lineage>
        <taxon>Eukaryota</taxon>
        <taxon>Viridiplantae</taxon>
        <taxon>Streptophyta</taxon>
        <taxon>Embryophyta</taxon>
        <taxon>Tracheophyta</taxon>
        <taxon>Spermatophyta</taxon>
        <taxon>Magnoliopsida</taxon>
        <taxon>Ranunculales</taxon>
        <taxon>Papaveraceae</taxon>
        <taxon>Papaveroideae</taxon>
        <taxon>Papaver</taxon>
    </lineage>
</organism>
<proteinExistence type="predicted"/>
<dbReference type="Gramene" id="RZC55374">
    <property type="protein sequence ID" value="RZC55374"/>
    <property type="gene ID" value="C5167_014245"/>
</dbReference>
<keyword evidence="1" id="KW-0808">Transferase</keyword>
<dbReference type="InterPro" id="IPR051283">
    <property type="entry name" value="Sec_Metabolite_Acyltrans"/>
</dbReference>
<evidence type="ECO:0000256" key="1">
    <source>
        <dbReference type="ARBA" id="ARBA00022679"/>
    </source>
</evidence>
<dbReference type="PANTHER" id="PTHR31896">
    <property type="entry name" value="FAMILY REGULATORY PROTEIN, PUTATIVE (AFU_ORTHOLOGUE AFUA_3G14730)-RELATED"/>
    <property type="match status" value="1"/>
</dbReference>
<gene>
    <name evidence="2" type="ORF">C5167_014245</name>
</gene>
<name>A0A4Y7J2J4_PAPSO</name>
<keyword evidence="3" id="KW-1185">Reference proteome</keyword>
<accession>A0A4Y7J2J4</accession>
<sequence>MTSSDKNLRYISTCIVRPASRQADERTPQKIDLTVWDLTLLPHQYMQRGLLYTKPTPVKYHYSNQGEEESINNIITHLKNSLAKTLDHFYPFAGRLATTIHDDNEDAKYSVYINCDSSGAEFIHAAMDVTVADIISPIYVPLDIVRSFFSLEGVLNYHGLSKPLLSIQVTELIDGIFVGCTINHTVCDGTSFWHFFNSWSEMCKGGGDGSNHHDHISRLPILKRWFPKNIDSPPIRLPFFIGDVNFAEKYKYIPSPSFEVRIFHFTRENIVKLKSKANLEQTESIENANYISSFQALLSHIWLAVTRARCLGSKDEDTSYQLVIGNRARLNPPLPDGYFGSSFMIGEATAKVSELLERGISCGALLLKKLVNSYDDATIQRYCETWVEKPVLHGRRVPVSTTLMTGGSPRFNMHGNDFGWGQPIAVRGGISNKRQGKITAIPGPVEGSIDLEVCFSLDILQAMADDPEFMEAVTVLPPYKSV</sequence>
<dbReference type="AlphaFoldDB" id="A0A4Y7J2J4"/>
<dbReference type="GO" id="GO:0016740">
    <property type="term" value="F:transferase activity"/>
    <property type="evidence" value="ECO:0007669"/>
    <property type="project" value="UniProtKB-KW"/>
</dbReference>
<dbReference type="PANTHER" id="PTHR31896:SF43">
    <property type="entry name" value="PROTEIN ENHANCED PSEUDOMONAS SUSCEPTIBILITY 1"/>
    <property type="match status" value="1"/>
</dbReference>
<dbReference type="OMA" id="RIWHIST"/>
<dbReference type="InterPro" id="IPR023213">
    <property type="entry name" value="CAT-like_dom_sf"/>
</dbReference>
<dbReference type="Proteomes" id="UP000316621">
    <property type="component" value="Chromosome 3"/>
</dbReference>
<dbReference type="EMBL" id="CM010717">
    <property type="protein sequence ID" value="RZC55374.1"/>
    <property type="molecule type" value="Genomic_DNA"/>
</dbReference>